<dbReference type="Proteomes" id="UP000808349">
    <property type="component" value="Unassembled WGS sequence"/>
</dbReference>
<evidence type="ECO:0000256" key="1">
    <source>
        <dbReference type="SAM" id="Phobius"/>
    </source>
</evidence>
<gene>
    <name evidence="3" type="ORF">IPO85_18105</name>
</gene>
<accession>A0A9D7SCC8</accession>
<protein>
    <submittedName>
        <fullName evidence="3">CHAT domain-containing protein</fullName>
    </submittedName>
</protein>
<feature type="domain" description="CHAT" evidence="2">
    <location>
        <begin position="22"/>
        <end position="307"/>
    </location>
</feature>
<dbReference type="InterPro" id="IPR024983">
    <property type="entry name" value="CHAT_dom"/>
</dbReference>
<comment type="caution">
    <text evidence="3">The sequence shown here is derived from an EMBL/GenBank/DDBJ whole genome shotgun (WGS) entry which is preliminary data.</text>
</comment>
<evidence type="ECO:0000313" key="3">
    <source>
        <dbReference type="EMBL" id="MBK9719386.1"/>
    </source>
</evidence>
<sequence>MNPVNSDGSLAAKKVQTFCDTSNYLYKILIGKIKEKYPLPERLIIVPDDMLNNLAFDALLIRISGQGNDIPLQVNDDNFLVSHHAISYCFSANLLKEMCKTKKDNKLRLSLALFAPSFHAESISLPFLNNQKVEIEEIHKIIPNSTIDLKSTKERFISGANKFAYLHISTHGYVSSDPDQSYLAFSQHSAKTDTSQLFFLKELYNYQMDQELITMTACETALGQQREGEGNISLARGFAYAGVRSFVTTLWKIPTNGATKIVPTFYNFLFNSHQTKDVALANSKRSFLKTGKNIYPENWAGLILIGNTKSVIITNSSHLLAWIVSGSLIIVFLFWIRIFRK</sequence>
<evidence type="ECO:0000259" key="2">
    <source>
        <dbReference type="Pfam" id="PF12770"/>
    </source>
</evidence>
<dbReference type="Pfam" id="PF12770">
    <property type="entry name" value="CHAT"/>
    <property type="match status" value="1"/>
</dbReference>
<proteinExistence type="predicted"/>
<feature type="transmembrane region" description="Helical" evidence="1">
    <location>
        <begin position="319"/>
        <end position="339"/>
    </location>
</feature>
<name>A0A9D7SCC8_9BACT</name>
<evidence type="ECO:0000313" key="4">
    <source>
        <dbReference type="Proteomes" id="UP000808349"/>
    </source>
</evidence>
<keyword evidence="1" id="KW-0812">Transmembrane</keyword>
<keyword evidence="1" id="KW-0472">Membrane</keyword>
<keyword evidence="1" id="KW-1133">Transmembrane helix</keyword>
<organism evidence="3 4">
    <name type="scientific">Candidatus Defluviibacterium haderslevense</name>
    <dbReference type="NCBI Taxonomy" id="2981993"/>
    <lineage>
        <taxon>Bacteria</taxon>
        <taxon>Pseudomonadati</taxon>
        <taxon>Bacteroidota</taxon>
        <taxon>Saprospiria</taxon>
        <taxon>Saprospirales</taxon>
        <taxon>Saprospiraceae</taxon>
        <taxon>Candidatus Defluviibacterium</taxon>
    </lineage>
</organism>
<dbReference type="EMBL" id="JADKFW010000019">
    <property type="protein sequence ID" value="MBK9719386.1"/>
    <property type="molecule type" value="Genomic_DNA"/>
</dbReference>
<dbReference type="AlphaFoldDB" id="A0A9D7SCC8"/>
<reference evidence="3 4" key="1">
    <citation type="submission" date="2020-10" db="EMBL/GenBank/DDBJ databases">
        <title>Connecting structure to function with the recovery of over 1000 high-quality activated sludge metagenome-assembled genomes encoding full-length rRNA genes using long-read sequencing.</title>
        <authorList>
            <person name="Singleton C.M."/>
            <person name="Petriglieri F."/>
            <person name="Kristensen J.M."/>
            <person name="Kirkegaard R.H."/>
            <person name="Michaelsen T.Y."/>
            <person name="Andersen M.H."/>
            <person name="Karst S.M."/>
            <person name="Dueholm M.S."/>
            <person name="Nielsen P.H."/>
            <person name="Albertsen M."/>
        </authorList>
    </citation>
    <scope>NUCLEOTIDE SEQUENCE [LARGE SCALE GENOMIC DNA]</scope>
    <source>
        <strain evidence="3">Ribe_18-Q3-R11-54_BAT3C.373</strain>
    </source>
</reference>